<dbReference type="InterPro" id="IPR041147">
    <property type="entry name" value="GH38_C"/>
</dbReference>
<dbReference type="SUPFAM" id="SSF88688">
    <property type="entry name" value="Families 57/38 glycoside transferase middle domain"/>
    <property type="match status" value="1"/>
</dbReference>
<reference evidence="6" key="2">
    <citation type="journal article" date="2021" name="PeerJ">
        <title>Extensive microbial diversity within the chicken gut microbiome revealed by metagenomics and culture.</title>
        <authorList>
            <person name="Gilroy R."/>
            <person name="Ravi A."/>
            <person name="Getino M."/>
            <person name="Pursley I."/>
            <person name="Horton D.L."/>
            <person name="Alikhan N.F."/>
            <person name="Baker D."/>
            <person name="Gharbi K."/>
            <person name="Hall N."/>
            <person name="Watson M."/>
            <person name="Adriaenssens E.M."/>
            <person name="Foster-Nyarko E."/>
            <person name="Jarju S."/>
            <person name="Secka A."/>
            <person name="Antonio M."/>
            <person name="Oren A."/>
            <person name="Chaudhuri R.R."/>
            <person name="La Ragione R."/>
            <person name="Hildebrand F."/>
            <person name="Pallen M.J."/>
        </authorList>
    </citation>
    <scope>NUCLEOTIDE SEQUENCE</scope>
    <source>
        <strain evidence="6">ChiSjej4B22-8148</strain>
    </source>
</reference>
<dbReference type="InterPro" id="IPR011013">
    <property type="entry name" value="Gal_mutarotase_sf_dom"/>
</dbReference>
<dbReference type="GO" id="GO:0004559">
    <property type="term" value="F:alpha-mannosidase activity"/>
    <property type="evidence" value="ECO:0007669"/>
    <property type="project" value="InterPro"/>
</dbReference>
<keyword evidence="2" id="KW-0479">Metal-binding</keyword>
<dbReference type="InterPro" id="IPR028995">
    <property type="entry name" value="Glyco_hydro_57/38_cen_sf"/>
</dbReference>
<dbReference type="FunFam" id="2.70.98.30:FF:000010">
    <property type="entry name" value="Cytosolic alpha-mannosidase"/>
    <property type="match status" value="1"/>
</dbReference>
<dbReference type="GO" id="GO:0046872">
    <property type="term" value="F:metal ion binding"/>
    <property type="evidence" value="ECO:0007669"/>
    <property type="project" value="UniProtKB-KW"/>
</dbReference>
<dbReference type="SUPFAM" id="SSF88713">
    <property type="entry name" value="Glycoside hydrolase/deacetylase"/>
    <property type="match status" value="1"/>
</dbReference>
<reference evidence="6" key="1">
    <citation type="submission" date="2020-10" db="EMBL/GenBank/DDBJ databases">
        <authorList>
            <person name="Gilroy R."/>
        </authorList>
    </citation>
    <scope>NUCLEOTIDE SEQUENCE</scope>
    <source>
        <strain evidence="6">ChiSjej4B22-8148</strain>
    </source>
</reference>
<dbReference type="InterPro" id="IPR000602">
    <property type="entry name" value="Glyco_hydro_38_N"/>
</dbReference>
<dbReference type="EMBL" id="DVGK01000084">
    <property type="protein sequence ID" value="HIR13766.1"/>
    <property type="molecule type" value="Genomic_DNA"/>
</dbReference>
<dbReference type="FunFam" id="1.20.1270.50:FF:000004">
    <property type="entry name" value="alpha-mannosidase 2C1 isoform X1"/>
    <property type="match status" value="1"/>
</dbReference>
<dbReference type="Pfam" id="PF17677">
    <property type="entry name" value="Glyco_hydro38C2"/>
    <property type="match status" value="1"/>
</dbReference>
<dbReference type="FunFam" id="3.20.110.10:FF:000002">
    <property type="entry name" value="alpha-mannosidase 2C1 isoform X1"/>
    <property type="match status" value="1"/>
</dbReference>
<dbReference type="InterPro" id="IPR037094">
    <property type="entry name" value="Glyco_hydro_38_cen_sf"/>
</dbReference>
<dbReference type="InterPro" id="IPR027291">
    <property type="entry name" value="Glyco_hydro_38_N_sf"/>
</dbReference>
<proteinExistence type="inferred from homology"/>
<evidence type="ECO:0000256" key="1">
    <source>
        <dbReference type="ARBA" id="ARBA00009792"/>
    </source>
</evidence>
<dbReference type="PANTHER" id="PTHR46017">
    <property type="entry name" value="ALPHA-MANNOSIDASE 2C1"/>
    <property type="match status" value="1"/>
</dbReference>
<gene>
    <name evidence="6" type="ORF">IAB31_07570</name>
</gene>
<dbReference type="GO" id="GO:0006013">
    <property type="term" value="P:mannose metabolic process"/>
    <property type="evidence" value="ECO:0007669"/>
    <property type="project" value="InterPro"/>
</dbReference>
<dbReference type="GO" id="GO:0009313">
    <property type="term" value="P:oligosaccharide catabolic process"/>
    <property type="evidence" value="ECO:0007669"/>
    <property type="project" value="TreeGrafter"/>
</dbReference>
<name>A0A9D1AC38_9FIRM</name>
<comment type="caution">
    <text evidence="6">The sequence shown here is derived from an EMBL/GenBank/DDBJ whole genome shotgun (WGS) entry which is preliminary data.</text>
</comment>
<dbReference type="Gene3D" id="1.20.1270.50">
    <property type="entry name" value="Glycoside hydrolase family 38, central domain"/>
    <property type="match status" value="1"/>
</dbReference>
<dbReference type="PANTHER" id="PTHR46017:SF1">
    <property type="entry name" value="ALPHA-MANNOSIDASE 2C1"/>
    <property type="match status" value="1"/>
</dbReference>
<dbReference type="InterPro" id="IPR011682">
    <property type="entry name" value="Glyco_hydro_38_C"/>
</dbReference>
<dbReference type="InterPro" id="IPR011330">
    <property type="entry name" value="Glyco_hydro/deAcase_b/a-brl"/>
</dbReference>
<sequence>YRFLKTQERFEDIRNLNTDSWSVLKEGELWGGHREYFWFETVVTLPESFQGKCVVYELKTGREGEWDATNPQFSIFVNGKRIQGLDVNHREVILTESAKAGESFRIVLSAFTGDNNFRLVMDSCVKVLHRETEKYYYDISVPYEVARLLPPESREFRNIILTINESLNLLDLRREHSPEYEASLKQAQEYMEKEFYGKYTGDCQEKVYCVGHTHIDVAWLWTLAVTEDKAVRSFSTVLELMKQYPEYIFMSSQPQLYKYVKKNAPEVYEQIKERVKEGRWETEGGMFVEADCNLTSGESLVRQFLYGKKFFREEFGKDNEILWLPDVFGYSAALPQIMKKCGIRYFMTTKISWNEFNKMPYDTFMWEGIDGTRILTHFSPSRDYNKAAVEGGTETEHFTTYNAYINPSQVKGGWERYSQKYLNNEVLMSFGYGDGGGGPVRDMLENHRRLSRGIPGCPQTVMSTAGNFFHTLEENVKDKKYLPVWVGELYLEYHRGTYTSMARNKKYNRRSEFLLENAELYSSMAKKLAGLPYPKEELDELWETAMRNQFHDIVPGSSIFEVYEDSKKEYEDLLARGGKLVEKALSAVTENIQAAQGSLIVFNPNGMEGEGTVSFRSPEGQKNLALWDGEKEYPAQHLSDGTFLACLAGVPSKGYAVYTLRERGNFQDHPCGLKVSRNELENEFLRVVLSEEGQITSIYDKENGRELLKEGQSGNVLMTYEDRPHNYDAWDINNYYKEKSWELTEVQDIQVTEEGPVRVAVRIRRQYLDSQIEQTLSLMAGSRELRIQNEIDWREKKVLLKSLFPVDIHTDEAVFEIQYGNVSRKTHYNTSWHFARFEVCMHKWMDVSENGYGVSVLNDCKYGVSVHDGVIGVSMLKSATYPNPAADKEHHSFCFSIYPHKGDFREAGTIQKAYALNNPMTAVLKENGQGMLPDRYSALTVDAPNVIAEVVKEAEDGQGTVLRLYEAFNRRTRVKLHLGEEVQKAYLCNMLEEKEKELITEGKEIELELKPFEICTVRIEK</sequence>
<dbReference type="Gene3D" id="2.60.40.2220">
    <property type="match status" value="1"/>
</dbReference>
<dbReference type="Pfam" id="PF07748">
    <property type="entry name" value="Glyco_hydro_38C"/>
    <property type="match status" value="1"/>
</dbReference>
<accession>A0A9D1AC38</accession>
<evidence type="ECO:0000256" key="4">
    <source>
        <dbReference type="ARBA" id="ARBA00023295"/>
    </source>
</evidence>
<dbReference type="GO" id="GO:0030246">
    <property type="term" value="F:carbohydrate binding"/>
    <property type="evidence" value="ECO:0007669"/>
    <property type="project" value="InterPro"/>
</dbReference>
<evidence type="ECO:0000256" key="2">
    <source>
        <dbReference type="ARBA" id="ARBA00022723"/>
    </source>
</evidence>
<feature type="domain" description="Glycoside hydrolase family 38 central" evidence="5">
    <location>
        <begin position="492"/>
        <end position="570"/>
    </location>
</feature>
<dbReference type="SUPFAM" id="SSF74650">
    <property type="entry name" value="Galactose mutarotase-like"/>
    <property type="match status" value="1"/>
</dbReference>
<evidence type="ECO:0000313" key="7">
    <source>
        <dbReference type="Proteomes" id="UP000886757"/>
    </source>
</evidence>
<organism evidence="6 7">
    <name type="scientific">Candidatus Choladousia intestinavium</name>
    <dbReference type="NCBI Taxonomy" id="2840727"/>
    <lineage>
        <taxon>Bacteria</taxon>
        <taxon>Bacillati</taxon>
        <taxon>Bacillota</taxon>
        <taxon>Clostridia</taxon>
        <taxon>Lachnospirales</taxon>
        <taxon>Lachnospiraceae</taxon>
        <taxon>Lachnospiraceae incertae sedis</taxon>
        <taxon>Candidatus Choladousia</taxon>
    </lineage>
</organism>
<protein>
    <submittedName>
        <fullName evidence="6">Alpha-mannosidase</fullName>
    </submittedName>
</protein>
<keyword evidence="4" id="KW-0326">Glycosidase</keyword>
<comment type="similarity">
    <text evidence="1">Belongs to the glycosyl hydrolase 38 family.</text>
</comment>
<evidence type="ECO:0000259" key="5">
    <source>
        <dbReference type="SMART" id="SM00872"/>
    </source>
</evidence>
<dbReference type="InterPro" id="IPR015341">
    <property type="entry name" value="Glyco_hydro_38_cen"/>
</dbReference>
<dbReference type="CDD" id="cd10789">
    <property type="entry name" value="GH38N_AMII_ER_cytosolic"/>
    <property type="match status" value="1"/>
</dbReference>
<dbReference type="Pfam" id="PF09261">
    <property type="entry name" value="Alpha-mann_mid"/>
    <property type="match status" value="1"/>
</dbReference>
<evidence type="ECO:0000256" key="3">
    <source>
        <dbReference type="ARBA" id="ARBA00022801"/>
    </source>
</evidence>
<dbReference type="Gene3D" id="3.20.110.10">
    <property type="entry name" value="Glycoside hydrolase 38, N terminal domain"/>
    <property type="match status" value="1"/>
</dbReference>
<dbReference type="Gene3D" id="2.70.98.30">
    <property type="entry name" value="Golgi alpha-mannosidase II, domain 4"/>
    <property type="match status" value="1"/>
</dbReference>
<dbReference type="Pfam" id="PF01074">
    <property type="entry name" value="Glyco_hydro_38N"/>
    <property type="match status" value="1"/>
</dbReference>
<dbReference type="Proteomes" id="UP000886757">
    <property type="component" value="Unassembled WGS sequence"/>
</dbReference>
<dbReference type="SMART" id="SM00872">
    <property type="entry name" value="Alpha-mann_mid"/>
    <property type="match status" value="1"/>
</dbReference>
<keyword evidence="3" id="KW-0378">Hydrolase</keyword>
<feature type="non-terminal residue" evidence="6">
    <location>
        <position position="1"/>
    </location>
</feature>
<dbReference type="AlphaFoldDB" id="A0A9D1AC38"/>
<evidence type="ECO:0000313" key="6">
    <source>
        <dbReference type="EMBL" id="HIR13766.1"/>
    </source>
</evidence>